<dbReference type="Gene3D" id="1.10.3470.10">
    <property type="entry name" value="ABC transporter involved in vitamin B12 uptake, BtuC"/>
    <property type="match status" value="1"/>
</dbReference>
<dbReference type="PANTHER" id="PTHR30472:SF27">
    <property type="entry name" value="PETROBACTIN IMPORT SYSTEM PERMEASE PROTEIN YCLN"/>
    <property type="match status" value="1"/>
</dbReference>
<organism evidence="9 10">
    <name type="scientific">Advenella mandrilli</name>
    <dbReference type="NCBI Taxonomy" id="2800330"/>
    <lineage>
        <taxon>Bacteria</taxon>
        <taxon>Pseudomonadati</taxon>
        <taxon>Pseudomonadota</taxon>
        <taxon>Betaproteobacteria</taxon>
        <taxon>Burkholderiales</taxon>
        <taxon>Alcaligenaceae</taxon>
    </lineage>
</organism>
<evidence type="ECO:0000313" key="9">
    <source>
        <dbReference type="EMBL" id="MBK1781136.1"/>
    </source>
</evidence>
<protein>
    <submittedName>
        <fullName evidence="9">Iron chelate uptake ABC transporter family permease subunit</fullName>
    </submittedName>
</protein>
<dbReference type="RefSeq" id="WP_200235726.1">
    <property type="nucleotide sequence ID" value="NZ_JAENGP010000008.1"/>
</dbReference>
<keyword evidence="7 8" id="KW-0472">Membrane</keyword>
<evidence type="ECO:0000256" key="7">
    <source>
        <dbReference type="ARBA" id="ARBA00023136"/>
    </source>
</evidence>
<feature type="transmembrane region" description="Helical" evidence="8">
    <location>
        <begin position="46"/>
        <end position="66"/>
    </location>
</feature>
<dbReference type="InterPro" id="IPR000522">
    <property type="entry name" value="ABC_transptr_permease_BtuC"/>
</dbReference>
<evidence type="ECO:0000256" key="5">
    <source>
        <dbReference type="ARBA" id="ARBA00022692"/>
    </source>
</evidence>
<gene>
    <name evidence="9" type="ORF">JHL22_07895</name>
</gene>
<sequence length="317" mass="33847">MKLKILVLAIICFLIVASLFVGVSDVNLGSMLNDPQALNVFLTSRFPRTLAIVLSGASMSIAGLIMQMLMKNRFVEPSMVGTTQSATLGLVVVTLLYPGASLMFKMLVSCMAALIGLYVFMLIARRLPPTAYLMVPLVGIIYGGVIGAAATFIAFEMDMMQFLAAWINGDFSSVLAGRYELLWLTGLLGVIAYLFANQFTIAGLGKEMSTNLGLNYSTIVSIGLGIVAIITAIVVVTVGAIPFVGLVVPNIISRLMGDNLRVTLPWIAIMGAGLVLACDLVGRLANYPYEIPVGTVIGILGTVVFLYLLFVKPAHVR</sequence>
<accession>A0ABS1EFF4</accession>
<comment type="subcellular location">
    <subcellularLocation>
        <location evidence="1">Cell membrane</location>
        <topology evidence="1">Multi-pass membrane protein</topology>
    </subcellularLocation>
</comment>
<evidence type="ECO:0000256" key="8">
    <source>
        <dbReference type="SAM" id="Phobius"/>
    </source>
</evidence>
<evidence type="ECO:0000256" key="6">
    <source>
        <dbReference type="ARBA" id="ARBA00022989"/>
    </source>
</evidence>
<dbReference type="Proteomes" id="UP000635316">
    <property type="component" value="Unassembled WGS sequence"/>
</dbReference>
<feature type="transmembrane region" description="Helical" evidence="8">
    <location>
        <begin position="219"/>
        <end position="252"/>
    </location>
</feature>
<feature type="transmembrane region" description="Helical" evidence="8">
    <location>
        <begin position="131"/>
        <end position="153"/>
    </location>
</feature>
<keyword evidence="3" id="KW-0813">Transport</keyword>
<dbReference type="Pfam" id="PF01032">
    <property type="entry name" value="FecCD"/>
    <property type="match status" value="1"/>
</dbReference>
<evidence type="ECO:0000256" key="1">
    <source>
        <dbReference type="ARBA" id="ARBA00004651"/>
    </source>
</evidence>
<evidence type="ECO:0000256" key="2">
    <source>
        <dbReference type="ARBA" id="ARBA00007935"/>
    </source>
</evidence>
<dbReference type="InterPro" id="IPR037294">
    <property type="entry name" value="ABC_BtuC-like"/>
</dbReference>
<name>A0ABS1EFF4_9BURK</name>
<evidence type="ECO:0000313" key="10">
    <source>
        <dbReference type="Proteomes" id="UP000635316"/>
    </source>
</evidence>
<feature type="transmembrane region" description="Helical" evidence="8">
    <location>
        <begin position="291"/>
        <end position="311"/>
    </location>
</feature>
<keyword evidence="4" id="KW-1003">Cell membrane</keyword>
<keyword evidence="5 8" id="KW-0812">Transmembrane</keyword>
<dbReference type="EMBL" id="JAENGP010000008">
    <property type="protein sequence ID" value="MBK1781136.1"/>
    <property type="molecule type" value="Genomic_DNA"/>
</dbReference>
<reference evidence="9 10" key="1">
    <citation type="submission" date="2020-12" db="EMBL/GenBank/DDBJ databases">
        <authorList>
            <person name="Lu T."/>
            <person name="Wang Q."/>
            <person name="Han X."/>
        </authorList>
    </citation>
    <scope>NUCLEOTIDE SEQUENCE [LARGE SCALE GENOMIC DNA]</scope>
    <source>
        <strain evidence="9 10">WQ 585</strain>
    </source>
</reference>
<dbReference type="CDD" id="cd06550">
    <property type="entry name" value="TM_ABC_iron-siderophores_like"/>
    <property type="match status" value="1"/>
</dbReference>
<feature type="transmembrane region" description="Helical" evidence="8">
    <location>
        <begin position="264"/>
        <end position="285"/>
    </location>
</feature>
<comment type="caution">
    <text evidence="9">The sequence shown here is derived from an EMBL/GenBank/DDBJ whole genome shotgun (WGS) entry which is preliminary data.</text>
</comment>
<keyword evidence="6 8" id="KW-1133">Transmembrane helix</keyword>
<comment type="similarity">
    <text evidence="2">Belongs to the binding-protein-dependent transport system permease family. FecCD subfamily.</text>
</comment>
<dbReference type="SUPFAM" id="SSF81345">
    <property type="entry name" value="ABC transporter involved in vitamin B12 uptake, BtuC"/>
    <property type="match status" value="1"/>
</dbReference>
<evidence type="ECO:0000256" key="4">
    <source>
        <dbReference type="ARBA" id="ARBA00022475"/>
    </source>
</evidence>
<proteinExistence type="inferred from homology"/>
<evidence type="ECO:0000256" key="3">
    <source>
        <dbReference type="ARBA" id="ARBA00022448"/>
    </source>
</evidence>
<feature type="transmembrane region" description="Helical" evidence="8">
    <location>
        <begin position="181"/>
        <end position="199"/>
    </location>
</feature>
<dbReference type="PANTHER" id="PTHR30472">
    <property type="entry name" value="FERRIC ENTEROBACTIN TRANSPORT SYSTEM PERMEASE PROTEIN"/>
    <property type="match status" value="1"/>
</dbReference>
<feature type="transmembrane region" description="Helical" evidence="8">
    <location>
        <begin position="103"/>
        <end position="124"/>
    </location>
</feature>
<keyword evidence="10" id="KW-1185">Reference proteome</keyword>